<accession>A0A6A4FTZ2</accession>
<sequence length="4652" mass="519304">MVDADVYFGDDFGQKIDLTVRIREIMRNYPEGTSIFKEMVQNADDAGATEVNLCLDYRQHASTGLAYEKLESFQGPSLLVHNNATFTDADFQSIQRIGDSLKKDNSKGWKTGRFGVGFNSVYHVTDLPTFVSGSQLVFFDPQACHLPNVNPSNPGKMIDYIAHSDLVDNFPNQIAPFRCFGCNFSDPFSGTIFRLALRTEDQARRSKLSNRAQTPAKMAEMLKEFADSLPTILLFLRNVCKISVLEWQVGEEAPTVLQEAMITNMTEEIEAKRSLHHSSLDSSGRVSTQRFSTDGIICDYPLKIEAREGATSRTREYAYLIMNQLGGGECTKIVCDPANANQRLVPWGGVAVLTSTDTANSAMTGLAFCFLPLPTHTYLPVHVNGYFELSSNRRDIWFGEGLSGDGLLRAQWNIALLRDVIAPCYARAILHLADTQAMEPEHHVQLLPQALPPAPWDSLTYAFFSLIRSKPCLYSEVGGGRWVSPTESMVVRSFSSSNQLEQLLLDDGFPVVNNLAEDLERVLVKTGTIPSYVEPHRVREAYKTKNSCHAGDCKAVECLLSFILSDMEPDRLNALIGVKFLPVADGTLRTFERRSEFDPSELEYLCAMGFSRQHAVYALAVAGNNEVETALNWLLQNPNPSIVNEEGANTPFFIPTREELELLEKARGHLVNIEAISTSGLVLLSSETAEKYLNVQKLDYQGFEDMLAVVLPEAWFGKLTVPWNETIQEGAPNAEWFRQLWTYIGKSDHLAAFKDKWPIVPTSSHTLTQLSVSAGVLSAELIPDGCLRCLQKLQVRLLLPNIFASFQPNPDVWQYIHQPTAAGVLSCIGIILATGGLVVRTLVDKIFEHTDKFDRDCLLKFLISGSNEDIGATHKQICCNLPIFPGFRAIRSVEGRGVQWMDDDDANASIEQDFSPSFVSLTEIEEKHQEPLLCVGVTPKFLDDNFVFVKESDSVFVDFLLRMGVRQISKVEFFAKYLIPRFDRVDPKVRVRFVCQLLAELTALLGQDTDGTLSSIMETAAIFPTMTGDLKSIDDLYDPEIDEFMEIMDGSFFPALELQDPQPLSALRSLGLQRTLSRRSILSLAVSLESSQLEITADSDGVKEEIALDEVCDKLRSRSIKFFQYVDTHMEQLVIPTFQRNPQSHAKKAKKSNKGIRFLRNFLGDDRSRSLDTHDSVPTPEDLEEQAMEQAEINDFKAKLAIIMWIPVCEDKPHPAAPWYKQGQRIIVASPQQSRPAKHLWLCSSQFHIIKCSVHSAVLRGVLGWDKHLPVETVASQLKEISRMFDDRQKLAGGDLRSERDGDMHVVWTAVYSIYQVISRFFETESVDRRNQVLAILSGNGKYVWVGDRFVSSNQVAAVAVVNAEPYLYTIPNELLHFRPFLRAIGVRERFALPDYVHVLGAMYKESLANASTDEDCLKATLSDDKLTTVIGLIQLISDTLQHHSDYELFAPDRNGVLEFAANLTYDDAPWLDQRDYETSSASTRFIHPKISNEVAAKMGSRSLRSQLLSESSHEAMSFGGEGDVEAFGQTEALTKRIAHILEQYPEGPNIISELIQNADDAGATRVRILYSSCSYGTSSLLTPAMAKWQGPSLYCYNDAEFSDGDFINLARIGQASKLQRAATTGRFGLGFNSVYHFTDLPSIVSAKSIVIFDPHATHLPGISAANPGIKIRFANANIVKQFPDQFAPFKNVFGCDLEHHYNGTLFRFPLRSSVLAEASEIKRRGYSHNEIVDLFKSFQTSIIDTMLFLRNVRKVEVYLQSQIDQAPVLLYDAEVPEEDRGEAWRKIDRFMRNGELAGSVPRTTELSAKREFYARLRSTPAEELPSVTQVLHIRRQQQKQLNEMYSHFGGGAGTQGLVETEGDRMEATTETYLVCNQIGGGKAREIACAAENESLKLIPWVGVAGRIDGVPTEGRAFCFLPLPVRVGLPVHINGYFELSSNRRDIWHGDDMTGDGKLRSEWNASLLADAVAPAYLTFLLEAKEMCEVDSSQYLSFFPTKLPASPWDVIALELFRIMTNRPVFFSSTSQSVDNTPLEVPRKSVTPSACVLVDDSLTHWKTLEAALETASLVTVLLPVALRSLLIELDAVYGAMTPSFFRQLTRRGNFLPKLEQDVLRRVVQFCISDCHGSLERSAIQALNQLPLLPLKDGKFGTIYFTETLSGNSDSRTQQLIYFFGNAMEEQLLDEFPHRVVRKEFKQVFDQVPLVYENSNLSVVDLQAILDSFLPHRLGRCWSKIQEGIFTLESSSLATEHQSKTEWIRQLWTYVETQLSTIEQLPQIFMKWPLVPIIGDGGNRWVCLSANVSLVLPHSETAPVAPELLRQLQQTLAKVGVYIVDTTYVTGEKTVQWLLAHKYAFKLSSNGVLAALSRYQFRHERQSFDEIFAAATAAERLVLCDFFSHNSFDAVANDYQPILFELPIFPVSTSPVLKATGAQNTAGVHFVSLRRGGYVPGEDADPRILDESFFRVEKDETRRFLRDCGLEEWSYTKILLDHVFPQLATLEARDSALVDSVLVSALETLPFHQRNDSRFREVIRTYPVIPSRKRVFRAVNQLHDPSVSALSELVGENSLPAPAFSTPSTVEILRSLGLRTGLSCHAVLESARSIEAMSEENDDTSVDQALQKAHSLLTIVNKHFDVMMSGSTSSDNPEQEGDSESVRAIQDIVADLTEVQWLPVRLEAPDPAMPWKNLAESGSRRFSSASKMRPLKDAWFCSSSMDILDGELTSEELIAAFGWKEQIDSFVIAKQLEAIGIRWEDHRRKKDAGEPMASKTPTWRFPLSEIHLMYEEVESHRLSDEEGWTMSPVHRKLANALWIWTGNRFAYPCQIAVEADASLEPLLYSCPSEHIIPRSLIASFGLKEKFTTVDYLEAIMRLPRSTILEEMQIAACLKIYEIVGGDTSSLETALNSFVSQEMVLLDHSDRLIPAVQLTFDDMEWNESREVRRGATFVSKGVPKDVARLLGAASLHSKLAQTSVTSRRVVCPPAVALQNVLPPRSEWYRAFLWETILAAERFGGTQVDFFLDTRHHSSQRVIQPSLQPLQDEALCIHIHDMVLSEDDINNLFHGETSRAGLLCGSEAIASGASGSEQQVAAGWNRILLEDGASDAYVKLLLVAKRRYERSFPKSLYNIWPTLQKREDGKELGALVQAHTFHTIGMRELFLCTDGIFRALGSGYQLDIGGMNIQVSSFAQLHFPAFDVPSRILQDCSRLLPSRMYAVTPKVMRRFLRSVSSSEVHSDICLSLLEYCLSDLSFPLPSDMDPVWTEFHGLSLLPLEDGSIGVLRVNQRRTSYVLASFNQIELLRPLGHLFVSLAASRRLAKYFSDSRFTTIFGLVSFSIKTLSDNIERVLPSSWKNQAMTEWDPSSPVEIDELWLYRFWQVVHFERRSLGYFSSWPLIPVKGSRLVSCGKMDKAICVWDGSADSEISAQVAELFQASAMQQEKKMADFDAERKRLMELSSAKFQTEEELAEDTYSDEEVDGDEEVEEVDEEEGDEEDVEGEGENESDGLSGGETEEAVQLGDIPSSALENEEYLRILESFSNDGDDVAEVLSPTSISLDLDNVSDADGAETAEIGEGFALPVYPVEDEPHEFCSRETLHNVLTDLNISMVELAYLGGQESDIVPRSADLGLTVLDGIFASDWEHLRWGELGETKAVLISEFFSHNGDTYGGYNRVQMERLKQLPIFVNIGNVPCAIHGGQDFFLIPPGLNLTDMPLPPDARQRFLKSNPGLNAFYRELGVEEMSDSKLLMYVLPMYSDMVELQRDQILLILLQKWQSLRGSAELTALLRTSPLFRTEEGEGASYLPAGAYCDPRNSVLAAIYDGVPGKFPAQRYRTIEWLDFMAEIGLQTEVTVEIFVECAQRIDEQCSGKQALTPEDGHLITALHQYFVQNFDKFDRSRSFFERIAPLAFVPATVYEAESMSDNLGGAQLGSSERQLGQFMPRSVVRKYSDCATPEDQALVYSTMPILANAALPPRVLYSRLGIQSPPPQDQVVAHLLSITNGDRPVSSRSLDWQFFLPMVEVFQAIFKFLQEHWSDLGVETKQRLTTAAVIPVGSTLVKGSRLFFHLGENLSPLMFEVPRAFGAYDALFRHMGSKEAPEVNDYIRLLRDLNEECCGHPLNLNELIASARAIDLLATAISESSRRLSLEEKNAIFLPSNTAVMQSMLLMAYNDSAALCSSIDLTELHVVHPRISTRCCKILGVPGITSVVTEELDGEDNPTELLARDDIAHFNSVLASQQFADGLRKIITAQQQKASSYDAFGFIPDFEDLNHRIVNLATYEVNCVAELQSRFIAKLDFPARRIDVTKTARQESLSFLDQTRRRIYIAKCTLEARSEMGMRASHLVARCINQLLGGVLQDCSVLESILTCDEVEIPRVLQLLDIYEDPVLIVENLRGVLGQPLSEVDCANVELAPLRSCLPGELVAVEDESGTLCYGKILREQASNVAGVSQFEVKVASSSTRLLLATQLYFFRSARVGTSSGSSNTTTSERPAEDLVTHSDNIAMPASVVALASESQDGAIVSGFSHVKAPPSAVSSSNVLSAVNDLLSRLNVTLDTSVEELMAENLRLQRRLEVAEASRRAAATQIDAAIREKKEAQDSLVCAVCLENKVNRVLIPCGHIYCASCVGQLPRPSCPICRQNIVSSSVFHVPS</sequence>
<dbReference type="PROSITE" id="PS00518">
    <property type="entry name" value="ZF_RING_1"/>
    <property type="match status" value="1"/>
</dbReference>
<keyword evidence="3" id="KW-0862">Zinc</keyword>
<dbReference type="InterPro" id="IPR015940">
    <property type="entry name" value="UBA"/>
</dbReference>
<dbReference type="SUPFAM" id="SSF55874">
    <property type="entry name" value="ATPase domain of HSP90 chaperone/DNA topoisomerase II/histidine kinase"/>
    <property type="match status" value="2"/>
</dbReference>
<proteinExistence type="predicted"/>
<evidence type="ECO:0000256" key="2">
    <source>
        <dbReference type="ARBA" id="ARBA00022771"/>
    </source>
</evidence>
<dbReference type="InterPro" id="IPR001841">
    <property type="entry name" value="Znf_RING"/>
</dbReference>
<evidence type="ECO:0000256" key="5">
    <source>
        <dbReference type="SAM" id="Coils"/>
    </source>
</evidence>
<dbReference type="Proteomes" id="UP000434957">
    <property type="component" value="Unassembled WGS sequence"/>
</dbReference>
<evidence type="ECO:0000256" key="1">
    <source>
        <dbReference type="ARBA" id="ARBA00022723"/>
    </source>
</evidence>
<keyword evidence="2 4" id="KW-0863">Zinc-finger</keyword>
<dbReference type="InterPro" id="IPR036890">
    <property type="entry name" value="HATPase_C_sf"/>
</dbReference>
<keyword evidence="10" id="KW-1185">Reference proteome</keyword>
<evidence type="ECO:0000259" key="8">
    <source>
        <dbReference type="PROSITE" id="PS50089"/>
    </source>
</evidence>
<comment type="caution">
    <text evidence="9">The sequence shown here is derived from an EMBL/GenBank/DDBJ whole genome shotgun (WGS) entry which is preliminary data.</text>
</comment>
<evidence type="ECO:0000259" key="7">
    <source>
        <dbReference type="PROSITE" id="PS50030"/>
    </source>
</evidence>
<organism evidence="9 10">
    <name type="scientific">Phytophthora rubi</name>
    <dbReference type="NCBI Taxonomy" id="129364"/>
    <lineage>
        <taxon>Eukaryota</taxon>
        <taxon>Sar</taxon>
        <taxon>Stramenopiles</taxon>
        <taxon>Oomycota</taxon>
        <taxon>Peronosporomycetes</taxon>
        <taxon>Peronosporales</taxon>
        <taxon>Peronosporaceae</taxon>
        <taxon>Phytophthora</taxon>
    </lineage>
</organism>
<reference evidence="9 10" key="1">
    <citation type="submission" date="2018-08" db="EMBL/GenBank/DDBJ databases">
        <title>Genomic investigation of the strawberry pathogen Phytophthora fragariae indicates pathogenicity is determined by transcriptional variation in three key races.</title>
        <authorList>
            <person name="Adams T.M."/>
            <person name="Armitage A.D."/>
            <person name="Sobczyk M.K."/>
            <person name="Bates H.J."/>
            <person name="Dunwell J.M."/>
            <person name="Nellist C.F."/>
            <person name="Harrison R.J."/>
        </authorList>
    </citation>
    <scope>NUCLEOTIDE SEQUENCE [LARGE SCALE GENOMIC DNA]</scope>
    <source>
        <strain evidence="9 10">SCRP333</strain>
    </source>
</reference>
<evidence type="ECO:0000256" key="3">
    <source>
        <dbReference type="ARBA" id="ARBA00022833"/>
    </source>
</evidence>
<evidence type="ECO:0000256" key="6">
    <source>
        <dbReference type="SAM" id="MobiDB-lite"/>
    </source>
</evidence>
<dbReference type="InterPro" id="IPR009060">
    <property type="entry name" value="UBA-like_sf"/>
</dbReference>
<feature type="compositionally biased region" description="Acidic residues" evidence="6">
    <location>
        <begin position="3464"/>
        <end position="3504"/>
    </location>
</feature>
<feature type="domain" description="RING-type" evidence="8">
    <location>
        <begin position="4603"/>
        <end position="4639"/>
    </location>
</feature>
<dbReference type="InterPro" id="IPR058210">
    <property type="entry name" value="SACS/Nov_dom"/>
</dbReference>
<dbReference type="GO" id="GO:0030544">
    <property type="term" value="F:Hsp70 protein binding"/>
    <property type="evidence" value="ECO:0007669"/>
    <property type="project" value="TreeGrafter"/>
</dbReference>
<feature type="region of interest" description="Disordered" evidence="6">
    <location>
        <begin position="3463"/>
        <end position="3523"/>
    </location>
</feature>
<dbReference type="Gene3D" id="3.30.40.10">
    <property type="entry name" value="Zinc/RING finger domain, C3HC4 (zinc finger)"/>
    <property type="match status" value="1"/>
</dbReference>
<evidence type="ECO:0000313" key="10">
    <source>
        <dbReference type="Proteomes" id="UP000434957"/>
    </source>
</evidence>
<dbReference type="InterPro" id="IPR052972">
    <property type="entry name" value="Sacsin_chaperone_reg"/>
</dbReference>
<feature type="domain" description="UBA" evidence="7">
    <location>
        <begin position="596"/>
        <end position="637"/>
    </location>
</feature>
<protein>
    <recommendedName>
        <fullName evidence="11">UBA domain-containing protein</fullName>
    </recommendedName>
</protein>
<dbReference type="Gene3D" id="1.10.8.10">
    <property type="entry name" value="DNA helicase RuvA subunit, C-terminal domain"/>
    <property type="match status" value="1"/>
</dbReference>
<evidence type="ECO:0008006" key="11">
    <source>
        <dbReference type="Google" id="ProtNLM"/>
    </source>
</evidence>
<evidence type="ECO:0000256" key="4">
    <source>
        <dbReference type="PROSITE-ProRule" id="PRU00175"/>
    </source>
</evidence>
<dbReference type="Pfam" id="PF25794">
    <property type="entry name" value="SACS"/>
    <property type="match status" value="2"/>
</dbReference>
<dbReference type="SMART" id="SM00184">
    <property type="entry name" value="RING"/>
    <property type="match status" value="1"/>
</dbReference>
<dbReference type="InterPro" id="IPR017907">
    <property type="entry name" value="Znf_RING_CS"/>
</dbReference>
<dbReference type="PROSITE" id="PS50030">
    <property type="entry name" value="UBA"/>
    <property type="match status" value="1"/>
</dbReference>
<evidence type="ECO:0000313" key="9">
    <source>
        <dbReference type="EMBL" id="KAE9351459.1"/>
    </source>
</evidence>
<dbReference type="CDD" id="cd16449">
    <property type="entry name" value="RING-HC"/>
    <property type="match status" value="1"/>
</dbReference>
<dbReference type="PROSITE" id="PS50089">
    <property type="entry name" value="ZF_RING_2"/>
    <property type="match status" value="1"/>
</dbReference>
<dbReference type="SUPFAM" id="SSF57850">
    <property type="entry name" value="RING/U-box"/>
    <property type="match status" value="1"/>
</dbReference>
<dbReference type="PANTHER" id="PTHR15600:SF42">
    <property type="entry name" value="SACSIN"/>
    <property type="match status" value="1"/>
</dbReference>
<dbReference type="SUPFAM" id="SSF46934">
    <property type="entry name" value="UBA-like"/>
    <property type="match status" value="1"/>
</dbReference>
<name>A0A6A4FTZ2_9STRA</name>
<dbReference type="InterPro" id="IPR013083">
    <property type="entry name" value="Znf_RING/FYVE/PHD"/>
</dbReference>
<keyword evidence="1" id="KW-0479">Metal-binding</keyword>
<dbReference type="PANTHER" id="PTHR15600">
    <property type="entry name" value="SACSIN"/>
    <property type="match status" value="1"/>
</dbReference>
<dbReference type="NCBIfam" id="NF047352">
    <property type="entry name" value="P_loop_sacsin"/>
    <property type="match status" value="2"/>
</dbReference>
<dbReference type="SMART" id="SM00165">
    <property type="entry name" value="UBA"/>
    <property type="match status" value="1"/>
</dbReference>
<dbReference type="Pfam" id="PF13920">
    <property type="entry name" value="zf-C3HC4_3"/>
    <property type="match status" value="1"/>
</dbReference>
<dbReference type="EMBL" id="QXFT01000191">
    <property type="protein sequence ID" value="KAE9351459.1"/>
    <property type="molecule type" value="Genomic_DNA"/>
</dbReference>
<feature type="coiled-coil region" evidence="5">
    <location>
        <begin position="4559"/>
        <end position="4600"/>
    </location>
</feature>
<gene>
    <name evidence="9" type="ORF">PR003_g4877</name>
</gene>
<dbReference type="GO" id="GO:0008270">
    <property type="term" value="F:zinc ion binding"/>
    <property type="evidence" value="ECO:0007669"/>
    <property type="project" value="UniProtKB-KW"/>
</dbReference>
<keyword evidence="5" id="KW-0175">Coiled coil</keyword>
<dbReference type="Pfam" id="PF22562">
    <property type="entry name" value="UBA_7"/>
    <property type="match status" value="1"/>
</dbReference>